<dbReference type="OMA" id="DISIPHN"/>
<accession>A0A7N0VLZ7</accession>
<dbReference type="EnsemblPlants" id="Kaladp1076s0001.1.v1.1">
    <property type="protein sequence ID" value="Kaladp1076s0001.1.v1.1"/>
    <property type="gene ID" value="Kaladp1076s0001.v1.1"/>
</dbReference>
<sequence length="195" mass="21383">MGQSAGAHIAACALLDQAVKESGEKESTSWSVSQIKAYFGLSGGYNLLNLVDHFHNRGLYRSIFLSIMEGEESLRKFSPELVVQDPKFRNAASLLPPIVLFHGTDDYSIPSDASKNFADSLQGAGVKAESILYDGKTHTDLFLQDPLRGGKDEMFEDLVAYIHGDDFAARAAAAPSRRRLVPEFMLKLARSISPF</sequence>
<evidence type="ECO:0000259" key="3">
    <source>
        <dbReference type="Pfam" id="PF07859"/>
    </source>
</evidence>
<dbReference type="InterPro" id="IPR029058">
    <property type="entry name" value="AB_hydrolase_fold"/>
</dbReference>
<dbReference type="Pfam" id="PF07859">
    <property type="entry name" value="Abhydrolase_3"/>
    <property type="match status" value="1"/>
</dbReference>
<evidence type="ECO:0000256" key="2">
    <source>
        <dbReference type="ARBA" id="ARBA00022801"/>
    </source>
</evidence>
<comment type="similarity">
    <text evidence="1">Belongs to the 'GDXG' lipolytic enzyme family.</text>
</comment>
<proteinExistence type="inferred from homology"/>
<dbReference type="Gramene" id="Kaladp1076s0001.1.v1.1">
    <property type="protein sequence ID" value="Kaladp1076s0001.1.v1.1"/>
    <property type="gene ID" value="Kaladp1076s0001.v1.1"/>
</dbReference>
<dbReference type="PANTHER" id="PTHR48081:SF33">
    <property type="entry name" value="KYNURENINE FORMAMIDASE"/>
    <property type="match status" value="1"/>
</dbReference>
<keyword evidence="5" id="KW-1185">Reference proteome</keyword>
<evidence type="ECO:0000313" key="5">
    <source>
        <dbReference type="Proteomes" id="UP000594263"/>
    </source>
</evidence>
<keyword evidence="2" id="KW-0378">Hydrolase</keyword>
<feature type="domain" description="Alpha/beta hydrolase fold-3" evidence="3">
    <location>
        <begin position="1"/>
        <end position="139"/>
    </location>
</feature>
<organism evidence="4 5">
    <name type="scientific">Kalanchoe fedtschenkoi</name>
    <name type="common">Lavender scallops</name>
    <name type="synonym">South American air plant</name>
    <dbReference type="NCBI Taxonomy" id="63787"/>
    <lineage>
        <taxon>Eukaryota</taxon>
        <taxon>Viridiplantae</taxon>
        <taxon>Streptophyta</taxon>
        <taxon>Embryophyta</taxon>
        <taxon>Tracheophyta</taxon>
        <taxon>Spermatophyta</taxon>
        <taxon>Magnoliopsida</taxon>
        <taxon>eudicotyledons</taxon>
        <taxon>Gunneridae</taxon>
        <taxon>Pentapetalae</taxon>
        <taxon>Saxifragales</taxon>
        <taxon>Crassulaceae</taxon>
        <taxon>Kalanchoe</taxon>
    </lineage>
</organism>
<name>A0A7N0VLZ7_KALFE</name>
<dbReference type="GO" id="GO:0016787">
    <property type="term" value="F:hydrolase activity"/>
    <property type="evidence" value="ECO:0007669"/>
    <property type="project" value="UniProtKB-KW"/>
</dbReference>
<dbReference type="InterPro" id="IPR013094">
    <property type="entry name" value="AB_hydrolase_3"/>
</dbReference>
<dbReference type="Gene3D" id="3.40.50.1820">
    <property type="entry name" value="alpha/beta hydrolase"/>
    <property type="match status" value="1"/>
</dbReference>
<reference evidence="4" key="1">
    <citation type="submission" date="2021-01" db="UniProtKB">
        <authorList>
            <consortium name="EnsemblPlants"/>
        </authorList>
    </citation>
    <scope>IDENTIFICATION</scope>
</reference>
<evidence type="ECO:0000313" key="4">
    <source>
        <dbReference type="EnsemblPlants" id="Kaladp1076s0001.1.v1.1"/>
    </source>
</evidence>
<dbReference type="PANTHER" id="PTHR48081">
    <property type="entry name" value="AB HYDROLASE SUPERFAMILY PROTEIN C4A8.06C"/>
    <property type="match status" value="1"/>
</dbReference>
<evidence type="ECO:0000256" key="1">
    <source>
        <dbReference type="ARBA" id="ARBA00010515"/>
    </source>
</evidence>
<protein>
    <recommendedName>
        <fullName evidence="3">Alpha/beta hydrolase fold-3 domain-containing protein</fullName>
    </recommendedName>
</protein>
<dbReference type="InterPro" id="IPR050300">
    <property type="entry name" value="GDXG_lipolytic_enzyme"/>
</dbReference>
<dbReference type="Proteomes" id="UP000594263">
    <property type="component" value="Unplaced"/>
</dbReference>
<dbReference type="AlphaFoldDB" id="A0A7N0VLZ7"/>
<dbReference type="SUPFAM" id="SSF53474">
    <property type="entry name" value="alpha/beta-Hydrolases"/>
    <property type="match status" value="1"/>
</dbReference>